<reference evidence="8 9" key="1">
    <citation type="journal article" date="2020" name="G3 (Bethesda)">
        <title>Draft Genome of the Common Snapping Turtle, Chelydra serpentina, a Model for Phenotypic Plasticity in Reptiles.</title>
        <authorList>
            <person name="Das D."/>
            <person name="Singh S.K."/>
            <person name="Bierstedt J."/>
            <person name="Erickson A."/>
            <person name="Galli G.L.J."/>
            <person name="Crossley D.A. 2nd"/>
            <person name="Rhen T."/>
        </authorList>
    </citation>
    <scope>NUCLEOTIDE SEQUENCE [LARGE SCALE GENOMIC DNA]</scope>
    <source>
        <strain evidence="8">KW</strain>
    </source>
</reference>
<evidence type="ECO:0000256" key="5">
    <source>
        <dbReference type="ARBA" id="ARBA00044075"/>
    </source>
</evidence>
<proteinExistence type="inferred from homology"/>
<evidence type="ECO:0000313" key="8">
    <source>
        <dbReference type="EMBL" id="KAG6924064.1"/>
    </source>
</evidence>
<dbReference type="AlphaFoldDB" id="A0A8T1S676"/>
<accession>A0A8T1S676</accession>
<keyword evidence="3 6" id="KW-0175">Coiled coil</keyword>
<keyword evidence="2" id="KW-0965">Cell junction</keyword>
<name>A0A8T1S676_CHESE</name>
<evidence type="ECO:0000256" key="3">
    <source>
        <dbReference type="ARBA" id="ARBA00023054"/>
    </source>
</evidence>
<dbReference type="GO" id="GO:0008017">
    <property type="term" value="F:microtubule binding"/>
    <property type="evidence" value="ECO:0007669"/>
    <property type="project" value="TreeGrafter"/>
</dbReference>
<dbReference type="Pfam" id="PF01576">
    <property type="entry name" value="Myosin_tail_1"/>
    <property type="match status" value="1"/>
</dbReference>
<dbReference type="EMBL" id="JAHGAV010000672">
    <property type="protein sequence ID" value="KAG6924064.1"/>
    <property type="molecule type" value="Genomic_DNA"/>
</dbReference>
<feature type="non-terminal residue" evidence="8">
    <location>
        <position position="188"/>
    </location>
</feature>
<evidence type="ECO:0000256" key="6">
    <source>
        <dbReference type="SAM" id="Coils"/>
    </source>
</evidence>
<dbReference type="PANTHER" id="PTHR46349:SF4">
    <property type="entry name" value="CINGULIN"/>
    <property type="match status" value="1"/>
</dbReference>
<dbReference type="OrthoDB" id="6108017at2759"/>
<dbReference type="GO" id="GO:0000226">
    <property type="term" value="P:microtubule cytoskeleton organization"/>
    <property type="evidence" value="ECO:0007669"/>
    <property type="project" value="TreeGrafter"/>
</dbReference>
<evidence type="ECO:0000313" key="9">
    <source>
        <dbReference type="Proteomes" id="UP000765507"/>
    </source>
</evidence>
<dbReference type="GO" id="GO:0016459">
    <property type="term" value="C:myosin complex"/>
    <property type="evidence" value="ECO:0007669"/>
    <property type="project" value="InterPro"/>
</dbReference>
<evidence type="ECO:0000256" key="1">
    <source>
        <dbReference type="ARBA" id="ARBA00004435"/>
    </source>
</evidence>
<keyword evidence="9" id="KW-1185">Reference proteome</keyword>
<feature type="coiled-coil region" evidence="6">
    <location>
        <begin position="15"/>
        <end position="188"/>
    </location>
</feature>
<dbReference type="InterPro" id="IPR002928">
    <property type="entry name" value="Myosin_tail"/>
</dbReference>
<evidence type="ECO:0000256" key="4">
    <source>
        <dbReference type="ARBA" id="ARBA00038467"/>
    </source>
</evidence>
<evidence type="ECO:0000256" key="2">
    <source>
        <dbReference type="ARBA" id="ARBA00022427"/>
    </source>
</evidence>
<evidence type="ECO:0000259" key="7">
    <source>
        <dbReference type="Pfam" id="PF01576"/>
    </source>
</evidence>
<comment type="caution">
    <text evidence="8">The sequence shown here is derived from an EMBL/GenBank/DDBJ whole genome shotgun (WGS) entry which is preliminary data.</text>
</comment>
<comment type="similarity">
    <text evidence="4">Belongs to the cingulin family.</text>
</comment>
<sequence>VTRLKQALQDSQAERESAVLDKDVLAQRLQNLEQEVESKKRSQDDRSRQVKALEEKSKRLEVELDEERNTVELLTDRINRGRDQIDHLRAELLQERSSRQDLECDKSSLERQNKDLKSRLASLEGLQKPSASLSQLESRIQELQDKLQAEEREKSVMVSSNRKLERKVKELTIQIDDERQHVNDQKDQ</sequence>
<feature type="non-terminal residue" evidence="8">
    <location>
        <position position="1"/>
    </location>
</feature>
<dbReference type="Proteomes" id="UP000765507">
    <property type="component" value="Unassembled WGS sequence"/>
</dbReference>
<protein>
    <recommendedName>
        <fullName evidence="5">Cingulin</fullName>
    </recommendedName>
</protein>
<feature type="domain" description="Myosin tail" evidence="7">
    <location>
        <begin position="7"/>
        <end position="188"/>
    </location>
</feature>
<gene>
    <name evidence="8" type="ORF">G0U57_018427</name>
</gene>
<dbReference type="GO" id="GO:0005923">
    <property type="term" value="C:bicellular tight junction"/>
    <property type="evidence" value="ECO:0007669"/>
    <property type="project" value="TreeGrafter"/>
</dbReference>
<dbReference type="PANTHER" id="PTHR46349">
    <property type="entry name" value="CINGULIN-LIKE PROTEIN 1-RELATED"/>
    <property type="match status" value="1"/>
</dbReference>
<keyword evidence="2" id="KW-0796">Tight junction</keyword>
<organism evidence="8 9">
    <name type="scientific">Chelydra serpentina</name>
    <name type="common">Snapping turtle</name>
    <name type="synonym">Testudo serpentina</name>
    <dbReference type="NCBI Taxonomy" id="8475"/>
    <lineage>
        <taxon>Eukaryota</taxon>
        <taxon>Metazoa</taxon>
        <taxon>Chordata</taxon>
        <taxon>Craniata</taxon>
        <taxon>Vertebrata</taxon>
        <taxon>Euteleostomi</taxon>
        <taxon>Archelosauria</taxon>
        <taxon>Testudinata</taxon>
        <taxon>Testudines</taxon>
        <taxon>Cryptodira</taxon>
        <taxon>Durocryptodira</taxon>
        <taxon>Americhelydia</taxon>
        <taxon>Chelydroidea</taxon>
        <taxon>Chelydridae</taxon>
        <taxon>Chelydra</taxon>
    </lineage>
</organism>
<comment type="subcellular location">
    <subcellularLocation>
        <location evidence="1">Cell junction</location>
        <location evidence="1">Tight junction</location>
    </subcellularLocation>
</comment>